<reference evidence="3 4" key="1">
    <citation type="submission" date="2016-10" db="EMBL/GenBank/DDBJ databases">
        <authorList>
            <person name="de Groot N.N."/>
        </authorList>
    </citation>
    <scope>NUCLEOTIDE SEQUENCE [LARGE SCALE GENOMIC DNA]</scope>
    <source>
        <strain evidence="3 4">DSM 24956</strain>
    </source>
</reference>
<evidence type="ECO:0000259" key="2">
    <source>
        <dbReference type="Pfam" id="PF00656"/>
    </source>
</evidence>
<dbReference type="PANTHER" id="PTHR22576">
    <property type="entry name" value="MUCOSA ASSOCIATED LYMPHOID TISSUE LYMPHOMA TRANSLOCATION PROTEIN 1/PARACASPASE"/>
    <property type="match status" value="1"/>
</dbReference>
<protein>
    <submittedName>
        <fullName evidence="3">Caspase domain-containing protein</fullName>
    </submittedName>
</protein>
<evidence type="ECO:0000256" key="1">
    <source>
        <dbReference type="SAM" id="SignalP"/>
    </source>
</evidence>
<dbReference type="Gene3D" id="2.60.40.10">
    <property type="entry name" value="Immunoglobulins"/>
    <property type="match status" value="1"/>
</dbReference>
<dbReference type="AlphaFoldDB" id="A0A1H2X5G1"/>
<dbReference type="OrthoDB" id="976443at2"/>
<keyword evidence="1" id="KW-0732">Signal</keyword>
<feature type="chain" id="PRO_5011586927" evidence="1">
    <location>
        <begin position="19"/>
        <end position="1132"/>
    </location>
</feature>
<dbReference type="GO" id="GO:0004197">
    <property type="term" value="F:cysteine-type endopeptidase activity"/>
    <property type="evidence" value="ECO:0007669"/>
    <property type="project" value="InterPro"/>
</dbReference>
<dbReference type="Gene3D" id="3.40.50.1460">
    <property type="match status" value="1"/>
</dbReference>
<dbReference type="Proteomes" id="UP000199595">
    <property type="component" value="Unassembled WGS sequence"/>
</dbReference>
<feature type="domain" description="Peptidase C14 caspase" evidence="2">
    <location>
        <begin position="902"/>
        <end position="1106"/>
    </location>
</feature>
<dbReference type="Pfam" id="PF00656">
    <property type="entry name" value="Peptidase_C14"/>
    <property type="match status" value="1"/>
</dbReference>
<dbReference type="InterPro" id="IPR029030">
    <property type="entry name" value="Caspase-like_dom_sf"/>
</dbReference>
<dbReference type="Gene3D" id="2.60.120.560">
    <property type="entry name" value="Exo-inulinase, domain 1"/>
    <property type="match status" value="4"/>
</dbReference>
<dbReference type="InterPro" id="IPR011600">
    <property type="entry name" value="Pept_C14_caspase"/>
</dbReference>
<name>A0A1H2X5G1_9FLAO</name>
<accession>A0A1H2X5G1</accession>
<dbReference type="SUPFAM" id="SSF52129">
    <property type="entry name" value="Caspase-like"/>
    <property type="match status" value="1"/>
</dbReference>
<feature type="signal peptide" evidence="1">
    <location>
        <begin position="1"/>
        <end position="18"/>
    </location>
</feature>
<dbReference type="RefSeq" id="WP_090121355.1">
    <property type="nucleotide sequence ID" value="NZ_FNNJ01000002.1"/>
</dbReference>
<dbReference type="PANTHER" id="PTHR22576:SF37">
    <property type="entry name" value="MUCOSA-ASSOCIATED LYMPHOID TISSUE LYMPHOMA TRANSLOCATION PROTEIN 1"/>
    <property type="match status" value="1"/>
</dbReference>
<keyword evidence="4" id="KW-1185">Reference proteome</keyword>
<organism evidence="3 4">
    <name type="scientific">Lutibacter oricola</name>
    <dbReference type="NCBI Taxonomy" id="762486"/>
    <lineage>
        <taxon>Bacteria</taxon>
        <taxon>Pseudomonadati</taxon>
        <taxon>Bacteroidota</taxon>
        <taxon>Flavobacteriia</taxon>
        <taxon>Flavobacteriales</taxon>
        <taxon>Flavobacteriaceae</taxon>
        <taxon>Lutibacter</taxon>
    </lineage>
</organism>
<evidence type="ECO:0000313" key="4">
    <source>
        <dbReference type="Proteomes" id="UP000199595"/>
    </source>
</evidence>
<dbReference type="GO" id="GO:0006508">
    <property type="term" value="P:proteolysis"/>
    <property type="evidence" value="ECO:0007669"/>
    <property type="project" value="InterPro"/>
</dbReference>
<dbReference type="InterPro" id="IPR052039">
    <property type="entry name" value="Caspase-related_regulators"/>
</dbReference>
<dbReference type="InterPro" id="IPR013783">
    <property type="entry name" value="Ig-like_fold"/>
</dbReference>
<evidence type="ECO:0000313" key="3">
    <source>
        <dbReference type="EMBL" id="SDW87499.1"/>
    </source>
</evidence>
<sequence length="1132" mass="130248">MKSKLLLIVVLIYSSLFAQTNSNTIFEDNFYSNIKDWSEGSDEKRSFFVQDGYYYFSHKRDKNSWLAHQAMDIDSSKDFKIETKIKKVSGVQDYGFGLTFGRLDNDNEYWFQISGNGYYRILKYENGDKTDIKKWTTSSFIKEGNGAINNLTVEKSNNKYKFYINGSFVHSMPFSKLFGKRVGFVVNNKQKIGVDYIKAYYLNKDHNLFANNSTVFYEENFSNNDNDWLIGSSKDREYQLKNGKYYFEHKRKDGSWNTHKGISIDTSRDFKIESNIQKISGVQDNGYGIIFGRKDNDNEFVFLVTGNGSYKIYYEKEGKETKLVDWKNSSYVNKSNYANNKFTVTKIGSKLKFYLNDYLVHSTYFRRFMGNRLGWSVSSKQKISIDNLKITYLNKNTTTTSNTESYVLNDQFNNSLNSWKSTSTSEVSTYNYDNKYYINKKEEEKGSYFYKIPSIDTTRDFQIETEIKKLTGVQNTGYGLIFGRSDVNNQYLFNITANGHYRISKYDDGKYENLVTWTKTDHVIKGDGNSNILKIKKEEGKYKFYVNDNYLNYIPYKKFGNSTGFVVFGIQKVGVNYINIKYLDQKKKDIILVDPVVTDNIDRSKYHFYEDFNDNTNNWTVESKEEYTTTISGGRYGIEHKRNSGGWYFGKYKELDKNRDFEVETTIERKYSTDNGSVAFVFFRKDENNKHELFISKNGSYLLRKFVDSKKTILINWTESSAIATGYAPNIVKIAKIGSSLKLYINNQYLNKIEMYNVPGYNFGYTLYERTKINIDNFKIKYLNSDINYPPEIDITEPVVVSRGFKIVKSKKIKVIGKATDKDGIYEVTINGTDAYVEANGNFRAEVPLRIGDNELIVKASDIKGKSTTKKFFIKRESPEPTVIVDVNPNVDVVNTTTGNYYALLIGVSDYGDSKIVDLEGLPSKDATGLGNILTSKYNFKPENVKVLINATRSDILNAFDTFRKKITEKDNLLIFYAGHGVYEDDAEVGYWLPADADKEFTANWIQNSVIVSTIKRIKAKHTLLISDACFSGSIFKTRSLTKEAPKAYQKLYELPSKKAITSGTLKTVPNKSVFYKYLINRLTNNTSKYMSALELFSNIKTPVANNSPNVPQYGVIHGIGDEGGDFIFIKK</sequence>
<dbReference type="STRING" id="762486.SAMN05444411_102360"/>
<proteinExistence type="predicted"/>
<gene>
    <name evidence="3" type="ORF">SAMN05444411_102360</name>
</gene>
<dbReference type="EMBL" id="FNNJ01000002">
    <property type="protein sequence ID" value="SDW87499.1"/>
    <property type="molecule type" value="Genomic_DNA"/>
</dbReference>